<evidence type="ECO:0000256" key="9">
    <source>
        <dbReference type="ARBA" id="ARBA00022840"/>
    </source>
</evidence>
<dbReference type="InterPro" id="IPR050351">
    <property type="entry name" value="BphY/WalK/GraS-like"/>
</dbReference>
<evidence type="ECO:0000256" key="4">
    <source>
        <dbReference type="ARBA" id="ARBA00022475"/>
    </source>
</evidence>
<evidence type="ECO:0000256" key="1">
    <source>
        <dbReference type="ARBA" id="ARBA00000085"/>
    </source>
</evidence>
<keyword evidence="12" id="KW-0812">Transmembrane</keyword>
<dbReference type="Gene3D" id="3.30.565.10">
    <property type="entry name" value="Histidine kinase-like ATPase, C-terminal domain"/>
    <property type="match status" value="1"/>
</dbReference>
<evidence type="ECO:0000256" key="11">
    <source>
        <dbReference type="ARBA" id="ARBA00023136"/>
    </source>
</evidence>
<dbReference type="SUPFAM" id="SSF55874">
    <property type="entry name" value="ATPase domain of HSP90 chaperone/DNA topoisomerase II/histidine kinase"/>
    <property type="match status" value="1"/>
</dbReference>
<evidence type="ECO:0000313" key="16">
    <source>
        <dbReference type="Proteomes" id="UP001232445"/>
    </source>
</evidence>
<keyword evidence="5" id="KW-0597">Phosphoprotein</keyword>
<comment type="subcellular location">
    <subcellularLocation>
        <location evidence="2">Cell membrane</location>
        <topology evidence="2">Multi-pass membrane protein</topology>
    </subcellularLocation>
</comment>
<sequence length="586" mass="67636">MINKIKSSIEYKILFAFLTLFLLAVCIVGIVSYWSTFQLYKDSKLDQLQIQYEHLSFFQQYLIQEHLSQAEAEHKFVEYLYTTQPHNIQVIDVAGNVVYTPPPLEKNKSSWFTQDILVIKDLAWEWHLVLYEEVDPFSPELVEIQKYTILVAVIISIIVIQIVIFLANHISQPLRGLVQTMERIDLQSYSIPSFQVRSDEIGKLRTAFSRMLKRLQKTEQKMFRMQKLQKSILESSSFGVVSKTFDPEEVYINQAAQQMIDKQISLATSDSETKRKNLLGVIMELAQESWESNQTLERTYQWEQNGSLELVVNIYTTFLIDDNQRIIGVLCNMQDMTEKVNVERRIVRIDRLASLGELAAGVAHEIRNPLTGIKTTTQVLQRRLEREVSHDTSQFMKRIIREIDRLNKLVTTLLQFAKPEQSKPVNNRLAEVITNTLTMVSKHIERKHIVLVRNDDPELKFLFDTDQLKQVLLNLILNAIQASHPHGRIIVSSGYRGTQVYFSVQDFGCGIPDEHIENIFNPFFTTHPSGTGLGLSVVHRLVEQNQAKIDVQTEVGKGTTFTVFREYNDQLTKEDAYASNQDISCR</sequence>
<evidence type="ECO:0000256" key="7">
    <source>
        <dbReference type="ARBA" id="ARBA00022741"/>
    </source>
</evidence>
<dbReference type="InterPro" id="IPR003594">
    <property type="entry name" value="HATPase_dom"/>
</dbReference>
<organism evidence="15 16">
    <name type="scientific">Caldalkalibacillus uzonensis</name>
    <dbReference type="NCBI Taxonomy" id="353224"/>
    <lineage>
        <taxon>Bacteria</taxon>
        <taxon>Bacillati</taxon>
        <taxon>Bacillota</taxon>
        <taxon>Bacilli</taxon>
        <taxon>Bacillales</taxon>
        <taxon>Bacillaceae</taxon>
        <taxon>Caldalkalibacillus</taxon>
    </lineage>
</organism>
<dbReference type="SMART" id="SM00304">
    <property type="entry name" value="HAMP"/>
    <property type="match status" value="1"/>
</dbReference>
<dbReference type="PANTHER" id="PTHR42878:SF7">
    <property type="entry name" value="SENSOR HISTIDINE KINASE GLRK"/>
    <property type="match status" value="1"/>
</dbReference>
<evidence type="ECO:0000256" key="2">
    <source>
        <dbReference type="ARBA" id="ARBA00004651"/>
    </source>
</evidence>
<proteinExistence type="predicted"/>
<dbReference type="EC" id="2.7.13.3" evidence="3"/>
<evidence type="ECO:0000256" key="3">
    <source>
        <dbReference type="ARBA" id="ARBA00012438"/>
    </source>
</evidence>
<evidence type="ECO:0000256" key="5">
    <source>
        <dbReference type="ARBA" id="ARBA00022553"/>
    </source>
</evidence>
<dbReference type="SUPFAM" id="SSF158472">
    <property type="entry name" value="HAMP domain-like"/>
    <property type="match status" value="1"/>
</dbReference>
<gene>
    <name evidence="15" type="ORF">J2S00_004018</name>
</gene>
<evidence type="ECO:0000256" key="8">
    <source>
        <dbReference type="ARBA" id="ARBA00022777"/>
    </source>
</evidence>
<dbReference type="Gene3D" id="1.10.287.130">
    <property type="match status" value="1"/>
</dbReference>
<keyword evidence="16" id="KW-1185">Reference proteome</keyword>
<accession>A0ABU0CYE9</accession>
<evidence type="ECO:0000256" key="6">
    <source>
        <dbReference type="ARBA" id="ARBA00022679"/>
    </source>
</evidence>
<keyword evidence="4" id="KW-1003">Cell membrane</keyword>
<dbReference type="EMBL" id="JAUSUQ010000039">
    <property type="protein sequence ID" value="MDQ0341174.1"/>
    <property type="molecule type" value="Genomic_DNA"/>
</dbReference>
<keyword evidence="12" id="KW-1133">Transmembrane helix</keyword>
<reference evidence="15 16" key="1">
    <citation type="submission" date="2023-07" db="EMBL/GenBank/DDBJ databases">
        <title>Genomic Encyclopedia of Type Strains, Phase IV (KMG-IV): sequencing the most valuable type-strain genomes for metagenomic binning, comparative biology and taxonomic classification.</title>
        <authorList>
            <person name="Goeker M."/>
        </authorList>
    </citation>
    <scope>NUCLEOTIDE SEQUENCE [LARGE SCALE GENOMIC DNA]</scope>
    <source>
        <strain evidence="15 16">DSM 17740</strain>
    </source>
</reference>
<keyword evidence="10" id="KW-0902">Two-component regulatory system</keyword>
<dbReference type="SMART" id="SM00387">
    <property type="entry name" value="HATPase_c"/>
    <property type="match status" value="1"/>
</dbReference>
<dbReference type="InterPro" id="IPR036097">
    <property type="entry name" value="HisK_dim/P_sf"/>
</dbReference>
<keyword evidence="9" id="KW-0067">ATP-binding</keyword>
<feature type="domain" description="Histidine kinase" evidence="13">
    <location>
        <begin position="361"/>
        <end position="569"/>
    </location>
</feature>
<evidence type="ECO:0000256" key="10">
    <source>
        <dbReference type="ARBA" id="ARBA00023012"/>
    </source>
</evidence>
<comment type="caution">
    <text evidence="15">The sequence shown here is derived from an EMBL/GenBank/DDBJ whole genome shotgun (WGS) entry which is preliminary data.</text>
</comment>
<dbReference type="CDD" id="cd00075">
    <property type="entry name" value="HATPase"/>
    <property type="match status" value="1"/>
</dbReference>
<protein>
    <recommendedName>
        <fullName evidence="3">histidine kinase</fullName>
        <ecNumber evidence="3">2.7.13.3</ecNumber>
    </recommendedName>
</protein>
<dbReference type="CDD" id="cd00082">
    <property type="entry name" value="HisKA"/>
    <property type="match status" value="1"/>
</dbReference>
<dbReference type="RefSeq" id="WP_307343958.1">
    <property type="nucleotide sequence ID" value="NZ_JAUSUQ010000039.1"/>
</dbReference>
<dbReference type="InterPro" id="IPR003661">
    <property type="entry name" value="HisK_dim/P_dom"/>
</dbReference>
<evidence type="ECO:0000256" key="12">
    <source>
        <dbReference type="SAM" id="Phobius"/>
    </source>
</evidence>
<dbReference type="SMART" id="SM00388">
    <property type="entry name" value="HisKA"/>
    <property type="match status" value="1"/>
</dbReference>
<dbReference type="PROSITE" id="PS50885">
    <property type="entry name" value="HAMP"/>
    <property type="match status" value="1"/>
</dbReference>
<dbReference type="Proteomes" id="UP001232445">
    <property type="component" value="Unassembled WGS sequence"/>
</dbReference>
<dbReference type="Gene3D" id="6.10.340.10">
    <property type="match status" value="1"/>
</dbReference>
<feature type="domain" description="HAMP" evidence="14">
    <location>
        <begin position="168"/>
        <end position="220"/>
    </location>
</feature>
<keyword evidence="7" id="KW-0547">Nucleotide-binding</keyword>
<dbReference type="PRINTS" id="PR00344">
    <property type="entry name" value="BCTRLSENSOR"/>
</dbReference>
<dbReference type="PANTHER" id="PTHR42878">
    <property type="entry name" value="TWO-COMPONENT HISTIDINE KINASE"/>
    <property type="match status" value="1"/>
</dbReference>
<comment type="catalytic activity">
    <reaction evidence="1">
        <text>ATP + protein L-histidine = ADP + protein N-phospho-L-histidine.</text>
        <dbReference type="EC" id="2.7.13.3"/>
    </reaction>
</comment>
<dbReference type="Pfam" id="PF02518">
    <property type="entry name" value="HATPase_c"/>
    <property type="match status" value="1"/>
</dbReference>
<feature type="transmembrane region" description="Helical" evidence="12">
    <location>
        <begin position="12"/>
        <end position="34"/>
    </location>
</feature>
<dbReference type="InterPro" id="IPR005467">
    <property type="entry name" value="His_kinase_dom"/>
</dbReference>
<evidence type="ECO:0000259" key="13">
    <source>
        <dbReference type="PROSITE" id="PS50109"/>
    </source>
</evidence>
<dbReference type="InterPro" id="IPR036890">
    <property type="entry name" value="HATPase_C_sf"/>
</dbReference>
<dbReference type="Gene3D" id="3.30.450.20">
    <property type="entry name" value="PAS domain"/>
    <property type="match status" value="1"/>
</dbReference>
<evidence type="ECO:0000259" key="14">
    <source>
        <dbReference type="PROSITE" id="PS50885"/>
    </source>
</evidence>
<dbReference type="GO" id="GO:0016301">
    <property type="term" value="F:kinase activity"/>
    <property type="evidence" value="ECO:0007669"/>
    <property type="project" value="UniProtKB-KW"/>
</dbReference>
<evidence type="ECO:0000313" key="15">
    <source>
        <dbReference type="EMBL" id="MDQ0341174.1"/>
    </source>
</evidence>
<dbReference type="InterPro" id="IPR004358">
    <property type="entry name" value="Sig_transdc_His_kin-like_C"/>
</dbReference>
<dbReference type="PROSITE" id="PS50109">
    <property type="entry name" value="HIS_KIN"/>
    <property type="match status" value="1"/>
</dbReference>
<dbReference type="Pfam" id="PF00512">
    <property type="entry name" value="HisKA"/>
    <property type="match status" value="1"/>
</dbReference>
<name>A0ABU0CYE9_9BACI</name>
<dbReference type="CDD" id="cd06225">
    <property type="entry name" value="HAMP"/>
    <property type="match status" value="1"/>
</dbReference>
<dbReference type="Pfam" id="PF00672">
    <property type="entry name" value="HAMP"/>
    <property type="match status" value="1"/>
</dbReference>
<dbReference type="InterPro" id="IPR003660">
    <property type="entry name" value="HAMP_dom"/>
</dbReference>
<keyword evidence="11 12" id="KW-0472">Membrane</keyword>
<feature type="transmembrane region" description="Helical" evidence="12">
    <location>
        <begin position="147"/>
        <end position="167"/>
    </location>
</feature>
<keyword evidence="8 15" id="KW-0418">Kinase</keyword>
<dbReference type="SUPFAM" id="SSF47384">
    <property type="entry name" value="Homodimeric domain of signal transducing histidine kinase"/>
    <property type="match status" value="1"/>
</dbReference>
<keyword evidence="6" id="KW-0808">Transferase</keyword>